<evidence type="ECO:0000313" key="10">
    <source>
        <dbReference type="Proteomes" id="UP000004995"/>
    </source>
</evidence>
<dbReference type="EMBL" id="CM003532">
    <property type="protein sequence ID" value="RCV25386.1"/>
    <property type="molecule type" value="Genomic_DNA"/>
</dbReference>
<accession>K3XRV8</accession>
<protein>
    <recommendedName>
        <fullName evidence="5">Poly [ADP-ribose] polymerase</fullName>
        <shortName evidence="5">PARP</shortName>
        <ecNumber evidence="5">2.4.2.-</ecNumber>
    </recommendedName>
</protein>
<sequence length="86" mass="9901">MNELLDGDYNANNLPQGKLSTKGIGRMMPDLAESRTTDDGMLVPVGKPKEDTSKRGCLLHNEYIVYDVDQIRMRYALHVNFNFRRR</sequence>
<dbReference type="STRING" id="4555.K3XRV8"/>
<dbReference type="InterPro" id="IPR050800">
    <property type="entry name" value="ARTD/PARP"/>
</dbReference>
<evidence type="ECO:0000259" key="7">
    <source>
        <dbReference type="PROSITE" id="PS51059"/>
    </source>
</evidence>
<dbReference type="GO" id="GO:0003950">
    <property type="term" value="F:NAD+ poly-ADP-ribosyltransferase activity"/>
    <property type="evidence" value="ECO:0007669"/>
    <property type="project" value="UniProtKB-UniRule"/>
</dbReference>
<evidence type="ECO:0000256" key="3">
    <source>
        <dbReference type="ARBA" id="ARBA00023027"/>
    </source>
</evidence>
<dbReference type="Pfam" id="PF00644">
    <property type="entry name" value="PARP"/>
    <property type="match status" value="1"/>
</dbReference>
<proteinExistence type="predicted"/>
<organism evidence="9 10">
    <name type="scientific">Setaria italica</name>
    <name type="common">Foxtail millet</name>
    <name type="synonym">Panicum italicum</name>
    <dbReference type="NCBI Taxonomy" id="4555"/>
    <lineage>
        <taxon>Eukaryota</taxon>
        <taxon>Viridiplantae</taxon>
        <taxon>Streptophyta</taxon>
        <taxon>Embryophyta</taxon>
        <taxon>Tracheophyta</taxon>
        <taxon>Spermatophyta</taxon>
        <taxon>Magnoliopsida</taxon>
        <taxon>Liliopsida</taxon>
        <taxon>Poales</taxon>
        <taxon>Poaceae</taxon>
        <taxon>PACMAD clade</taxon>
        <taxon>Panicoideae</taxon>
        <taxon>Panicodae</taxon>
        <taxon>Paniceae</taxon>
        <taxon>Cenchrinae</taxon>
        <taxon>Setaria</taxon>
    </lineage>
</organism>
<dbReference type="PANTHER" id="PTHR10459:SF60">
    <property type="entry name" value="POLY [ADP-RIBOSE] POLYMERASE 2"/>
    <property type="match status" value="1"/>
</dbReference>
<name>K3XRV8_SETIT</name>
<evidence type="ECO:0000256" key="1">
    <source>
        <dbReference type="ARBA" id="ARBA00022676"/>
    </source>
</evidence>
<evidence type="ECO:0000313" key="8">
    <source>
        <dbReference type="EMBL" id="RCV25386.1"/>
    </source>
</evidence>
<evidence type="ECO:0000256" key="2">
    <source>
        <dbReference type="ARBA" id="ARBA00022679"/>
    </source>
</evidence>
<dbReference type="EMBL" id="AGNK02002979">
    <property type="status" value="NOT_ANNOTATED_CDS"/>
    <property type="molecule type" value="Genomic_DNA"/>
</dbReference>
<dbReference type="Gramene" id="KQL05084">
    <property type="protein sequence ID" value="KQL05084"/>
    <property type="gene ID" value="SETIT_004654mg"/>
</dbReference>
<feature type="domain" description="PARP catalytic" evidence="7">
    <location>
        <begin position="1"/>
        <end position="86"/>
    </location>
</feature>
<keyword evidence="2 5" id="KW-0808">Transferase</keyword>
<dbReference type="HOGENOM" id="CLU_2502361_0_0_1"/>
<comment type="catalytic activity">
    <reaction evidence="4">
        <text>NAD(+) + (ADP-D-ribosyl)n-acceptor = nicotinamide + (ADP-D-ribosyl)n+1-acceptor + H(+).</text>
        <dbReference type="EC" id="2.4.2.30"/>
    </reaction>
</comment>
<dbReference type="Proteomes" id="UP000004995">
    <property type="component" value="Unassembled WGS sequence"/>
</dbReference>
<reference evidence="8 10" key="1">
    <citation type="journal article" date="2012" name="Nat. Biotechnol.">
        <title>Reference genome sequence of the model plant Setaria.</title>
        <authorList>
            <person name="Bennetzen J.L."/>
            <person name="Schmutz J."/>
            <person name="Wang H."/>
            <person name="Percifield R."/>
            <person name="Hawkins J."/>
            <person name="Pontaroli A.C."/>
            <person name="Estep M."/>
            <person name="Feng L."/>
            <person name="Vaughn J.N."/>
            <person name="Grimwood J."/>
            <person name="Jenkins J."/>
            <person name="Barry K."/>
            <person name="Lindquist E."/>
            <person name="Hellsten U."/>
            <person name="Deshpande S."/>
            <person name="Wang X."/>
            <person name="Wu X."/>
            <person name="Mitros T."/>
            <person name="Triplett J."/>
            <person name="Yang X."/>
            <person name="Ye C.Y."/>
            <person name="Mauro-Herrera M."/>
            <person name="Wang L."/>
            <person name="Li P."/>
            <person name="Sharma M."/>
            <person name="Sharma R."/>
            <person name="Ronald P.C."/>
            <person name="Panaud O."/>
            <person name="Kellogg E.A."/>
            <person name="Brutnell T.P."/>
            <person name="Doust A.N."/>
            <person name="Tuskan G.A."/>
            <person name="Rokhsar D."/>
            <person name="Devos K.M."/>
        </authorList>
    </citation>
    <scope>NUCLEOTIDE SEQUENCE [LARGE SCALE GENOMIC DNA]</scope>
    <source>
        <strain evidence="10">cv. Yugu1</strain>
        <strain evidence="8">Yugu1</strain>
    </source>
</reference>
<reference evidence="8" key="2">
    <citation type="submission" date="2015-07" db="EMBL/GenBank/DDBJ databases">
        <authorList>
            <person name="Noorani M."/>
        </authorList>
    </citation>
    <scope>NUCLEOTIDE SEQUENCE</scope>
    <source>
        <strain evidence="8">Yugu1</strain>
    </source>
</reference>
<dbReference type="EnsemblPlants" id="KQL05084">
    <property type="protein sequence ID" value="KQL05084"/>
    <property type="gene ID" value="SETIT_004654mg"/>
</dbReference>
<evidence type="ECO:0000256" key="4">
    <source>
        <dbReference type="ARBA" id="ARBA00033987"/>
    </source>
</evidence>
<dbReference type="PANTHER" id="PTHR10459">
    <property type="entry name" value="DNA LIGASE"/>
    <property type="match status" value="1"/>
</dbReference>
<keyword evidence="3 5" id="KW-0520">NAD</keyword>
<gene>
    <name evidence="8" type="ORF">SETIT_5G162300v2</name>
</gene>
<dbReference type="EC" id="2.4.2.-" evidence="5"/>
<feature type="compositionally biased region" description="Polar residues" evidence="6">
    <location>
        <begin position="10"/>
        <end position="19"/>
    </location>
</feature>
<evidence type="ECO:0000256" key="6">
    <source>
        <dbReference type="SAM" id="MobiDB-lite"/>
    </source>
</evidence>
<feature type="region of interest" description="Disordered" evidence="6">
    <location>
        <begin position="1"/>
        <end position="24"/>
    </location>
</feature>
<reference evidence="9" key="3">
    <citation type="submission" date="2018-08" db="UniProtKB">
        <authorList>
            <consortium name="EnsemblPlants"/>
        </authorList>
    </citation>
    <scope>IDENTIFICATION</scope>
    <source>
        <strain evidence="9">Yugu1</strain>
    </source>
</reference>
<dbReference type="SUPFAM" id="SSF56399">
    <property type="entry name" value="ADP-ribosylation"/>
    <property type="match status" value="1"/>
</dbReference>
<keyword evidence="1 5" id="KW-0328">Glycosyltransferase</keyword>
<evidence type="ECO:0000313" key="9">
    <source>
        <dbReference type="EnsemblPlants" id="KQL05084"/>
    </source>
</evidence>
<dbReference type="InterPro" id="IPR012317">
    <property type="entry name" value="Poly(ADP-ribose)pol_cat_dom"/>
</dbReference>
<dbReference type="Gene3D" id="3.90.228.10">
    <property type="match status" value="1"/>
</dbReference>
<dbReference type="AlphaFoldDB" id="K3XRV8"/>
<keyword evidence="10" id="KW-1185">Reference proteome</keyword>
<evidence type="ECO:0000256" key="5">
    <source>
        <dbReference type="RuleBase" id="RU362114"/>
    </source>
</evidence>
<dbReference type="PROSITE" id="PS51059">
    <property type="entry name" value="PARP_CATALYTIC"/>
    <property type="match status" value="1"/>
</dbReference>
<dbReference type="OrthoDB" id="2017365at2759"/>
<dbReference type="eggNOG" id="KOG1037">
    <property type="taxonomic scope" value="Eukaryota"/>
</dbReference>